<dbReference type="EMBL" id="JAPESX010000151">
    <property type="protein sequence ID" value="KAJ8122931.1"/>
    <property type="molecule type" value="Genomic_DNA"/>
</dbReference>
<accession>A0ACC2J5Z9</accession>
<comment type="caution">
    <text evidence="1">The sequence shown here is derived from an EMBL/GenBank/DDBJ whole genome shotgun (WGS) entry which is preliminary data.</text>
</comment>
<dbReference type="Proteomes" id="UP001153334">
    <property type="component" value="Unassembled WGS sequence"/>
</dbReference>
<keyword evidence="2" id="KW-1185">Reference proteome</keyword>
<evidence type="ECO:0000313" key="2">
    <source>
        <dbReference type="Proteomes" id="UP001153334"/>
    </source>
</evidence>
<protein>
    <submittedName>
        <fullName evidence="1">Uncharacterized protein</fullName>
    </submittedName>
</protein>
<sequence>MNSIICLRCSSTLGLTETLLDDSTHPTESAQFTSCLRFICSECASKKSHSGQIVTCDHMPPCPVASVSTSGIALEEVESFVAPQAQLASQALPSKIKALLEDIRRIPSDVKCIVFSTWRLTLDLITRGLDKEGIPNIRFDGKVPQKDRHSVVTAFNSDPSIRVMLLTLSCGAVGLTLTAASRAYLMEPHWNPTLEEQALARIHRLGQSREVETVRFYVRDSFEEQVMKVQESKKQLAGVLLSPHDSAQTNDNLGTLEVSGF</sequence>
<gene>
    <name evidence="1" type="ORF">ONZ43_g993</name>
</gene>
<reference evidence="1" key="1">
    <citation type="submission" date="2022-11" db="EMBL/GenBank/DDBJ databases">
        <title>Genome Sequence of Nemania bipapillata.</title>
        <authorList>
            <person name="Buettner E."/>
        </authorList>
    </citation>
    <scope>NUCLEOTIDE SEQUENCE</scope>
    <source>
        <strain evidence="1">CP14</strain>
    </source>
</reference>
<evidence type="ECO:0000313" key="1">
    <source>
        <dbReference type="EMBL" id="KAJ8122931.1"/>
    </source>
</evidence>
<name>A0ACC2J5Z9_9PEZI</name>
<proteinExistence type="predicted"/>
<organism evidence="1 2">
    <name type="scientific">Nemania bipapillata</name>
    <dbReference type="NCBI Taxonomy" id="110536"/>
    <lineage>
        <taxon>Eukaryota</taxon>
        <taxon>Fungi</taxon>
        <taxon>Dikarya</taxon>
        <taxon>Ascomycota</taxon>
        <taxon>Pezizomycotina</taxon>
        <taxon>Sordariomycetes</taxon>
        <taxon>Xylariomycetidae</taxon>
        <taxon>Xylariales</taxon>
        <taxon>Xylariaceae</taxon>
        <taxon>Nemania</taxon>
    </lineage>
</organism>